<accession>A0A553FUT6</accession>
<dbReference type="AlphaFoldDB" id="A0A553FUT6"/>
<evidence type="ECO:0000313" key="2">
    <source>
        <dbReference type="EMBL" id="TRX61026.1"/>
    </source>
</evidence>
<sequence length="68" mass="7737">MKSPNLTNRQTTTNNTTKAALPELAIQKLHKEKIQPTPNPTGQKRRLAKLEDFNHMPKQLNIIYNDAA</sequence>
<dbReference type="Proteomes" id="UP000320443">
    <property type="component" value="Unassembled WGS sequence"/>
</dbReference>
<evidence type="ECO:0000256" key="1">
    <source>
        <dbReference type="SAM" id="MobiDB-lite"/>
    </source>
</evidence>
<feature type="compositionally biased region" description="Low complexity" evidence="1">
    <location>
        <begin position="1"/>
        <end position="17"/>
    </location>
</feature>
<evidence type="ECO:0000313" key="3">
    <source>
        <dbReference type="Proteomes" id="UP000320443"/>
    </source>
</evidence>
<reference evidence="2 3" key="1">
    <citation type="submission" date="2019-07" db="EMBL/GenBank/DDBJ databases">
        <title>Draft genome of C. aurimucosum strain 2274.</title>
        <authorList>
            <person name="Pacheco L.G.C."/>
            <person name="Aguiar E.R.G.R."/>
            <person name="Santos C.S."/>
            <person name="Rocha D.J.P.G."/>
            <person name="Sant'Anna L.O."/>
            <person name="Mattos-Guaraldi A.L."/>
            <person name="Santos L.S."/>
        </authorList>
    </citation>
    <scope>NUCLEOTIDE SEQUENCE [LARGE SCALE GENOMIC DNA]</scope>
    <source>
        <strain evidence="2 3">2274</strain>
    </source>
</reference>
<comment type="caution">
    <text evidence="2">The sequence shown here is derived from an EMBL/GenBank/DDBJ whole genome shotgun (WGS) entry which is preliminary data.</text>
</comment>
<organism evidence="2 3">
    <name type="scientific">Corynebacterium hiratae</name>
    <dbReference type="NCBI Taxonomy" id="3139423"/>
    <lineage>
        <taxon>Bacteria</taxon>
        <taxon>Bacillati</taxon>
        <taxon>Actinomycetota</taxon>
        <taxon>Actinomycetes</taxon>
        <taxon>Mycobacteriales</taxon>
        <taxon>Corynebacteriaceae</taxon>
        <taxon>Corynebacterium</taxon>
    </lineage>
</organism>
<gene>
    <name evidence="2" type="ORF">FNY97_08070</name>
</gene>
<keyword evidence="3" id="KW-1185">Reference proteome</keyword>
<proteinExistence type="predicted"/>
<name>A0A553FUT6_9CORY</name>
<dbReference type="RefSeq" id="WP_144013621.1">
    <property type="nucleotide sequence ID" value="NZ_VKDK01000012.1"/>
</dbReference>
<dbReference type="EMBL" id="VKDK01000012">
    <property type="protein sequence ID" value="TRX61026.1"/>
    <property type="molecule type" value="Genomic_DNA"/>
</dbReference>
<protein>
    <submittedName>
        <fullName evidence="2">Uncharacterized protein</fullName>
    </submittedName>
</protein>
<feature type="region of interest" description="Disordered" evidence="1">
    <location>
        <begin position="1"/>
        <end position="20"/>
    </location>
</feature>